<dbReference type="Proteomes" id="UP000663452">
    <property type="component" value="Chromosome"/>
</dbReference>
<feature type="compositionally biased region" description="Basic residues" evidence="1">
    <location>
        <begin position="266"/>
        <end position="277"/>
    </location>
</feature>
<name>A0ABX7LE64_9BACL</name>
<keyword evidence="4" id="KW-1185">Reference proteome</keyword>
<evidence type="ECO:0000259" key="2">
    <source>
        <dbReference type="Pfam" id="PF13566"/>
    </source>
</evidence>
<feature type="region of interest" description="Disordered" evidence="1">
    <location>
        <begin position="251"/>
        <end position="277"/>
    </location>
</feature>
<dbReference type="Pfam" id="PF13566">
    <property type="entry name" value="DUF4130"/>
    <property type="match status" value="1"/>
</dbReference>
<organism evidence="3 4">
    <name type="scientific">Paenibacillus tianjinensis</name>
    <dbReference type="NCBI Taxonomy" id="2810347"/>
    <lineage>
        <taxon>Bacteria</taxon>
        <taxon>Bacillati</taxon>
        <taxon>Bacillota</taxon>
        <taxon>Bacilli</taxon>
        <taxon>Bacillales</taxon>
        <taxon>Paenibacillaceae</taxon>
        <taxon>Paenibacillus</taxon>
    </lineage>
</organism>
<evidence type="ECO:0000256" key="1">
    <source>
        <dbReference type="SAM" id="MobiDB-lite"/>
    </source>
</evidence>
<sequence>MFKTTALAYTYDGSFEGLLCCVFESYEWKETPLAIHSLEEGQGLLLESKWIETDSVKADRVLRSIPLKISPEAEELVRLGFWSNAMDKEMLLLNFLYLGFTHGRRVMNMLADDTVSALNKAVQQLRREGHHYLGFVRFSVYGPVMAAVIEPRGYILPVIEDHFCDRFQNESFMIYDKTHGMALLHQPGRQAIIPLQEWIPPEPDEAEAAYRRLWQGFYNAIGIKERKNDRLRASLMPKRYWKQLPEMNGNAPALPALPARQEQTARRLKSGRPRKLQ</sequence>
<gene>
    <name evidence="3" type="ORF">JRJ22_01195</name>
</gene>
<proteinExistence type="predicted"/>
<evidence type="ECO:0000313" key="3">
    <source>
        <dbReference type="EMBL" id="QSF45319.1"/>
    </source>
</evidence>
<accession>A0ABX7LE64</accession>
<dbReference type="InterPro" id="IPR023875">
    <property type="entry name" value="DNA_repair_put"/>
</dbReference>
<feature type="domain" description="DUF4130" evidence="2">
    <location>
        <begin position="87"/>
        <end position="246"/>
    </location>
</feature>
<protein>
    <submittedName>
        <fullName evidence="3">TIGR03915 family putative DNA repair protein</fullName>
    </submittedName>
</protein>
<dbReference type="RefSeq" id="WP_206102782.1">
    <property type="nucleotide sequence ID" value="NZ_CP070969.1"/>
</dbReference>
<dbReference type="InterPro" id="IPR025404">
    <property type="entry name" value="DUF4130"/>
</dbReference>
<dbReference type="EMBL" id="CP070969">
    <property type="protein sequence ID" value="QSF45319.1"/>
    <property type="molecule type" value="Genomic_DNA"/>
</dbReference>
<reference evidence="3 4" key="1">
    <citation type="submission" date="2021-02" db="EMBL/GenBank/DDBJ databases">
        <title>Paenibacillus tianjinensis sp. nov.</title>
        <authorList>
            <person name="Liu H."/>
        </authorList>
    </citation>
    <scope>NUCLEOTIDE SEQUENCE [LARGE SCALE GENOMIC DNA]</scope>
    <source>
        <strain evidence="3 4">TB2019</strain>
    </source>
</reference>
<evidence type="ECO:0000313" key="4">
    <source>
        <dbReference type="Proteomes" id="UP000663452"/>
    </source>
</evidence>
<dbReference type="NCBIfam" id="TIGR03915">
    <property type="entry name" value="SAM_7_link_chp"/>
    <property type="match status" value="1"/>
</dbReference>